<reference evidence="1" key="1">
    <citation type="journal article" date="2020" name="Nature">
        <title>Giant virus diversity and host interactions through global metagenomics.</title>
        <authorList>
            <person name="Schulz F."/>
            <person name="Roux S."/>
            <person name="Paez-Espino D."/>
            <person name="Jungbluth S."/>
            <person name="Walsh D.A."/>
            <person name="Denef V.J."/>
            <person name="McMahon K.D."/>
            <person name="Konstantinidis K.T."/>
            <person name="Eloe-Fadrosh E.A."/>
            <person name="Kyrpides N.C."/>
            <person name="Woyke T."/>
        </authorList>
    </citation>
    <scope>NUCLEOTIDE SEQUENCE</scope>
    <source>
        <strain evidence="1">GVMAG-M-3300009149-34</strain>
    </source>
</reference>
<evidence type="ECO:0008006" key="2">
    <source>
        <dbReference type="Google" id="ProtNLM"/>
    </source>
</evidence>
<protein>
    <recommendedName>
        <fullName evidence="2">Lipoprotein</fullName>
    </recommendedName>
</protein>
<sequence length="97" mass="11090">MKKELFLLFIFSLLLVGCGRTPPPVPEQKCVNYKMAGVELYLSPTDLDEMCEDTRQKTIEMINISPYNTTAGCLEKLNGHIKVECVEWEVTHNEEPQ</sequence>
<proteinExistence type="predicted"/>
<organism evidence="1">
    <name type="scientific">viral metagenome</name>
    <dbReference type="NCBI Taxonomy" id="1070528"/>
    <lineage>
        <taxon>unclassified sequences</taxon>
        <taxon>metagenomes</taxon>
        <taxon>organismal metagenomes</taxon>
    </lineage>
</organism>
<name>A0A6C0ENX3_9ZZZZ</name>
<accession>A0A6C0ENX3</accession>
<dbReference type="EMBL" id="MN738897">
    <property type="protein sequence ID" value="QHT30382.1"/>
    <property type="molecule type" value="Genomic_DNA"/>
</dbReference>
<dbReference type="PROSITE" id="PS51257">
    <property type="entry name" value="PROKAR_LIPOPROTEIN"/>
    <property type="match status" value="1"/>
</dbReference>
<dbReference type="AlphaFoldDB" id="A0A6C0ENX3"/>
<evidence type="ECO:0000313" key="1">
    <source>
        <dbReference type="EMBL" id="QHT30382.1"/>
    </source>
</evidence>